<sequence>WSGSCGKCRIELVHGRSDVQSLIVLFRWKSPVVSALQSIVMREVEYRSAQMYSQPKLVFTIPGACFVPPPKIDVGVVRWRGRAPSRAKSQLAIRG</sequence>
<evidence type="ECO:0000313" key="1">
    <source>
        <dbReference type="EMBL" id="GMR51391.1"/>
    </source>
</evidence>
<dbReference type="InterPro" id="IPR029063">
    <property type="entry name" value="SAM-dependent_MTases_sf"/>
</dbReference>
<organism evidence="1 2">
    <name type="scientific">Pristionchus mayeri</name>
    <dbReference type="NCBI Taxonomy" id="1317129"/>
    <lineage>
        <taxon>Eukaryota</taxon>
        <taxon>Metazoa</taxon>
        <taxon>Ecdysozoa</taxon>
        <taxon>Nematoda</taxon>
        <taxon>Chromadorea</taxon>
        <taxon>Rhabditida</taxon>
        <taxon>Rhabditina</taxon>
        <taxon>Diplogasteromorpha</taxon>
        <taxon>Diplogasteroidea</taxon>
        <taxon>Neodiplogasteridae</taxon>
        <taxon>Pristionchus</taxon>
    </lineage>
</organism>
<protein>
    <submittedName>
        <fullName evidence="1">Uncharacterized protein</fullName>
    </submittedName>
</protein>
<dbReference type="Gene3D" id="3.40.50.150">
    <property type="entry name" value="Vaccinia Virus protein VP39"/>
    <property type="match status" value="1"/>
</dbReference>
<dbReference type="Proteomes" id="UP001328107">
    <property type="component" value="Unassembled WGS sequence"/>
</dbReference>
<proteinExistence type="predicted"/>
<evidence type="ECO:0000313" key="2">
    <source>
        <dbReference type="Proteomes" id="UP001328107"/>
    </source>
</evidence>
<dbReference type="AlphaFoldDB" id="A0AAN5I5F6"/>
<reference evidence="2" key="1">
    <citation type="submission" date="2022-10" db="EMBL/GenBank/DDBJ databases">
        <title>Genome assembly of Pristionchus species.</title>
        <authorList>
            <person name="Yoshida K."/>
            <person name="Sommer R.J."/>
        </authorList>
    </citation>
    <scope>NUCLEOTIDE SEQUENCE [LARGE SCALE GENOMIC DNA]</scope>
    <source>
        <strain evidence="2">RS5460</strain>
    </source>
</reference>
<gene>
    <name evidence="1" type="ORF">PMAYCL1PPCAC_21586</name>
</gene>
<feature type="non-terminal residue" evidence="1">
    <location>
        <position position="1"/>
    </location>
</feature>
<keyword evidence="2" id="KW-1185">Reference proteome</keyword>
<dbReference type="EMBL" id="BTRK01000005">
    <property type="protein sequence ID" value="GMR51391.1"/>
    <property type="molecule type" value="Genomic_DNA"/>
</dbReference>
<accession>A0AAN5I5F6</accession>
<name>A0AAN5I5F6_9BILA</name>
<feature type="non-terminal residue" evidence="1">
    <location>
        <position position="95"/>
    </location>
</feature>
<comment type="caution">
    <text evidence="1">The sequence shown here is derived from an EMBL/GenBank/DDBJ whole genome shotgun (WGS) entry which is preliminary data.</text>
</comment>